<dbReference type="EMBL" id="CAIF01000039">
    <property type="protein sequence ID" value="CCH42158.1"/>
    <property type="molecule type" value="Genomic_DNA"/>
</dbReference>
<keyword evidence="10" id="KW-1185">Reference proteome</keyword>
<dbReference type="InterPro" id="IPR011993">
    <property type="entry name" value="PH-like_dom_sf"/>
</dbReference>
<dbReference type="PROSITE" id="PS51778">
    <property type="entry name" value="VAST"/>
    <property type="match status" value="1"/>
</dbReference>
<dbReference type="InterPro" id="IPR004148">
    <property type="entry name" value="BAR_dom"/>
</dbReference>
<dbReference type="SUPFAM" id="SSF50729">
    <property type="entry name" value="PH domain-like"/>
    <property type="match status" value="1"/>
</dbReference>
<dbReference type="InterPro" id="IPR027267">
    <property type="entry name" value="AH/BAR_dom_sf"/>
</dbReference>
<accession>K0KM03</accession>
<feature type="transmembrane region" description="Helical" evidence="6">
    <location>
        <begin position="993"/>
        <end position="1012"/>
    </location>
</feature>
<evidence type="ECO:0000313" key="10">
    <source>
        <dbReference type="Proteomes" id="UP000009328"/>
    </source>
</evidence>
<dbReference type="InterPro" id="IPR001849">
    <property type="entry name" value="PH_domain"/>
</dbReference>
<dbReference type="Pfam" id="PF16746">
    <property type="entry name" value="BAR_3"/>
    <property type="match status" value="1"/>
</dbReference>
<evidence type="ECO:0000256" key="2">
    <source>
        <dbReference type="ARBA" id="ARBA00022692"/>
    </source>
</evidence>
<feature type="region of interest" description="Disordered" evidence="5">
    <location>
        <begin position="1"/>
        <end position="22"/>
    </location>
</feature>
<dbReference type="SMART" id="SM00233">
    <property type="entry name" value="PH"/>
    <property type="match status" value="1"/>
</dbReference>
<dbReference type="InterPro" id="IPR031968">
    <property type="entry name" value="VASt"/>
</dbReference>
<feature type="compositionally biased region" description="Basic and acidic residues" evidence="5">
    <location>
        <begin position="8"/>
        <end position="22"/>
    </location>
</feature>
<organism evidence="9 10">
    <name type="scientific">Wickerhamomyces ciferrii (strain ATCC 14091 / BCRC 22168 / CBS 111 / JCM 3599 / NBRC 0793 / NRRL Y-1031 F-60-10)</name>
    <name type="common">Yeast</name>
    <name type="synonym">Pichia ciferrii</name>
    <dbReference type="NCBI Taxonomy" id="1206466"/>
    <lineage>
        <taxon>Eukaryota</taxon>
        <taxon>Fungi</taxon>
        <taxon>Dikarya</taxon>
        <taxon>Ascomycota</taxon>
        <taxon>Saccharomycotina</taxon>
        <taxon>Saccharomycetes</taxon>
        <taxon>Phaffomycetales</taxon>
        <taxon>Wickerhamomycetaceae</taxon>
        <taxon>Wickerhamomyces</taxon>
    </lineage>
</organism>
<evidence type="ECO:0000256" key="1">
    <source>
        <dbReference type="ARBA" id="ARBA00004370"/>
    </source>
</evidence>
<evidence type="ECO:0000313" key="9">
    <source>
        <dbReference type="EMBL" id="CCH42158.1"/>
    </source>
</evidence>
<sequence>MSNGARVQIREQSHEQKDKLHRDAAEKAKLNINPKLVKLISVKLKEAALDSPSFRASVNYFNSQVDQTEHWIEGLLKSLKKYPQQFNDFKEVNNVLFNQLIPDFLKDGLINQDNSVAILDTSKTNLGSLWESNTKALELKEAEITELLSEFSKNEIRHFKDFKKNFEFFQNKFDTLISKYSSQNKSKDPSALREDAFQLYEVRKSYLAASLDICVEISKLHQQLDFTFVNLAELLFKGKVSFDEKYFEKARAWSVAVSKSVKTLIDDMIYSRNQIEEATISQFTPSRDLASHNPALINPQTLINEETEPNNNNNQQSFEKHGWLFMKTTVGKPARTIWVRRWVFVKSGIFGLFSLAPSKNFVQETDKIGVLLSNIRYAPDEDRRFCFEIKTIDVTIMFQAESLEELKSWLTVFSMEKKRAIENSDSDSGKYAFGRYPPLLYEFASTSLTSIDMELTTSKAENTKDDDTQTTVVSSFLSQLVGGKEHLDFRLSGTVGDFQEPDISAPMITKMTKLSILAHAFLNSTIIPTAVTANIWGSVNWGTYYVSDHDISYKLNQPVSDSNISSLSKTHKYPDFYPQDLKTYDIQLKSLFDTSVPKDELVVLHFSCLWALNPKQELSGRCFVTTENCYFYLNSTGFVALLKKSIADLVAVDVTNEKDWEVLKVYGIEGLNMKGRIFLDDGKLIQKKLDFLINNLSKDEPKLQNEVIQILKQIETDEIKKIEKKNSIKRKNTDASVQSTSGSTQINSELYSFQPFSGVVSHNKNMKTNYNDEYHQCTVRTFDAPAKAIFHILFGDHSSILRDSIRFIDNDEYEVSPWYSKGSELIREIELKLKLSKKLFSLKNNNAGESVVQQTIEDFVDMKYYRIREDRTPLKIAMGQVLQLTKKYVIIETDTKTSKLYIYTKLDSIDPGVRSLFAPALRKTSKSFFKDEDLTMIEQIEHNVSRLGSHGKIIKAIRTFGNLSKSDEVYIPKERQVFNFTLNLMFRLYFKKFWYDLASAILCGSKLIFSYLGKILGELAMNKLILLLLGISLLFNSFLVGKSTVSFWTAKKAEHLVKDFTKELNMNKMERAIYINEIDALSSSNFNESSICFTKFMNSGNIEDYASQSVDKRFRNSRHEIAVKRNELLVELKILEKVEKELINGSWKNFLLSELNLCKKALEDLNVTNPDLEIYCSSCIEDFQKVSA</sequence>
<evidence type="ECO:0000256" key="6">
    <source>
        <dbReference type="SAM" id="Phobius"/>
    </source>
</evidence>
<keyword evidence="3 6" id="KW-1133">Transmembrane helix</keyword>
<feature type="domain" description="PH" evidence="7">
    <location>
        <begin position="317"/>
        <end position="418"/>
    </location>
</feature>
<dbReference type="Gene3D" id="2.30.29.30">
    <property type="entry name" value="Pleckstrin-homology domain (PH domain)/Phosphotyrosine-binding domain (PTB)"/>
    <property type="match status" value="1"/>
</dbReference>
<dbReference type="GO" id="GO:0016020">
    <property type="term" value="C:membrane"/>
    <property type="evidence" value="ECO:0007669"/>
    <property type="project" value="UniProtKB-SubCell"/>
</dbReference>
<dbReference type="InterPro" id="IPR042067">
    <property type="entry name" value="Sip3_PH"/>
</dbReference>
<dbReference type="InParanoid" id="K0KM03"/>
<evidence type="ECO:0000259" key="7">
    <source>
        <dbReference type="PROSITE" id="PS50003"/>
    </source>
</evidence>
<keyword evidence="4 6" id="KW-0472">Membrane</keyword>
<evidence type="ECO:0000256" key="5">
    <source>
        <dbReference type="SAM" id="MobiDB-lite"/>
    </source>
</evidence>
<gene>
    <name evidence="9" type="ORF">BN7_1703</name>
</gene>
<dbReference type="PROSITE" id="PS50003">
    <property type="entry name" value="PH_DOMAIN"/>
    <property type="match status" value="1"/>
</dbReference>
<dbReference type="GO" id="GO:0005737">
    <property type="term" value="C:cytoplasm"/>
    <property type="evidence" value="ECO:0007669"/>
    <property type="project" value="InterPro"/>
</dbReference>
<name>K0KM03_WICCF</name>
<evidence type="ECO:0000256" key="4">
    <source>
        <dbReference type="ARBA" id="ARBA00023136"/>
    </source>
</evidence>
<dbReference type="Pfam" id="PF16016">
    <property type="entry name" value="VASt"/>
    <property type="match status" value="1"/>
</dbReference>
<feature type="domain" description="VASt" evidence="8">
    <location>
        <begin position="773"/>
        <end position="948"/>
    </location>
</feature>
<dbReference type="PANTHER" id="PTHR14248">
    <property type="entry name" value="CYCLIN Y, ISOFORM A"/>
    <property type="match status" value="1"/>
</dbReference>
<dbReference type="FunCoup" id="K0KM03">
    <property type="interactions" value="60"/>
</dbReference>
<dbReference type="CDD" id="cd13280">
    <property type="entry name" value="PH_SIP3"/>
    <property type="match status" value="1"/>
</dbReference>
<protein>
    <submittedName>
        <fullName evidence="9">Membrane protein</fullName>
    </submittedName>
</protein>
<reference evidence="9 10" key="1">
    <citation type="journal article" date="2012" name="Eukaryot. Cell">
        <title>Draft genome sequence of Wickerhamomyces ciferrii NRRL Y-1031 F-60-10.</title>
        <authorList>
            <person name="Schneider J."/>
            <person name="Andrea H."/>
            <person name="Blom J."/>
            <person name="Jaenicke S."/>
            <person name="Ruckert C."/>
            <person name="Schorsch C."/>
            <person name="Szczepanowski R."/>
            <person name="Farwick M."/>
            <person name="Goesmann A."/>
            <person name="Puhler A."/>
            <person name="Schaffer S."/>
            <person name="Tauch A."/>
            <person name="Kohler T."/>
            <person name="Brinkrolf K."/>
        </authorList>
    </citation>
    <scope>NUCLEOTIDE SEQUENCE [LARGE SCALE GENOMIC DNA]</scope>
    <source>
        <strain evidence="10">ATCC 14091 / BCRC 22168 / CBS 111 / JCM 3599 / NBRC 0793 / NRRL Y-1031 F-60-10</strain>
    </source>
</reference>
<feature type="transmembrane region" description="Helical" evidence="6">
    <location>
        <begin position="1024"/>
        <end position="1041"/>
    </location>
</feature>
<dbReference type="SUPFAM" id="SSF103657">
    <property type="entry name" value="BAR/IMD domain-like"/>
    <property type="match status" value="1"/>
</dbReference>
<comment type="subcellular location">
    <subcellularLocation>
        <location evidence="1">Membrane</location>
    </subcellularLocation>
</comment>
<dbReference type="Proteomes" id="UP000009328">
    <property type="component" value="Unassembled WGS sequence"/>
</dbReference>
<evidence type="ECO:0000259" key="8">
    <source>
        <dbReference type="PROSITE" id="PS51778"/>
    </source>
</evidence>
<dbReference type="Gene3D" id="1.20.1270.60">
    <property type="entry name" value="Arfaptin homology (AH) domain/BAR domain"/>
    <property type="match status" value="1"/>
</dbReference>
<dbReference type="eggNOG" id="ENOG502QU87">
    <property type="taxonomic scope" value="Eukaryota"/>
</dbReference>
<comment type="caution">
    <text evidence="9">The sequence shown here is derived from an EMBL/GenBank/DDBJ whole genome shotgun (WGS) entry which is preliminary data.</text>
</comment>
<dbReference type="HOGENOM" id="CLU_001720_0_0_1"/>
<proteinExistence type="predicted"/>
<dbReference type="AlphaFoldDB" id="K0KM03"/>
<dbReference type="STRING" id="1206466.K0KM03"/>
<evidence type="ECO:0000256" key="3">
    <source>
        <dbReference type="ARBA" id="ARBA00022989"/>
    </source>
</evidence>
<keyword evidence="2 6" id="KW-0812">Transmembrane</keyword>
<dbReference type="Pfam" id="PF00169">
    <property type="entry name" value="PH"/>
    <property type="match status" value="1"/>
</dbReference>